<dbReference type="AlphaFoldDB" id="A0A1M7F8I6"/>
<proteinExistence type="predicted"/>
<dbReference type="Proteomes" id="UP000183947">
    <property type="component" value="Unassembled WGS sequence"/>
</dbReference>
<name>A0A1M7F8I6_9BACT</name>
<dbReference type="EMBL" id="FRAS01000029">
    <property type="protein sequence ID" value="SHM00374.1"/>
    <property type="molecule type" value="Genomic_DNA"/>
</dbReference>
<reference evidence="2" key="1">
    <citation type="submission" date="2016-11" db="EMBL/GenBank/DDBJ databases">
        <authorList>
            <person name="Varghese N."/>
            <person name="Submissions S."/>
        </authorList>
    </citation>
    <scope>NUCLEOTIDE SEQUENCE [LARGE SCALE GENOMIC DNA]</scope>
    <source>
        <strain evidence="2">DSM 18569</strain>
    </source>
</reference>
<evidence type="ECO:0000313" key="1">
    <source>
        <dbReference type="EMBL" id="SHM00374.1"/>
    </source>
</evidence>
<evidence type="ECO:0000313" key="2">
    <source>
        <dbReference type="Proteomes" id="UP000183947"/>
    </source>
</evidence>
<sequence>MPVIEILTLINAPQERCFQLALSVDLHPISAGQTKEELIGDIYSGILQLGDSVTFRARRFGVWQTLTSITSCQLNQAPLCGTYSSLHLRWVG</sequence>
<keyword evidence="2" id="KW-1185">Reference proteome</keyword>
<dbReference type="STRING" id="1121959.SAMN02746009_03782"/>
<accession>A0A1M7F8I6</accession>
<organism evidence="1 2">
    <name type="scientific">Hymenobacter psychrotolerans DSM 18569</name>
    <dbReference type="NCBI Taxonomy" id="1121959"/>
    <lineage>
        <taxon>Bacteria</taxon>
        <taxon>Pseudomonadati</taxon>
        <taxon>Bacteroidota</taxon>
        <taxon>Cytophagia</taxon>
        <taxon>Cytophagales</taxon>
        <taxon>Hymenobacteraceae</taxon>
        <taxon>Hymenobacter</taxon>
    </lineage>
</organism>
<protein>
    <submittedName>
        <fullName evidence="1">Uncharacterized protein</fullName>
    </submittedName>
</protein>
<gene>
    <name evidence="1" type="ORF">SAMN02746009_03782</name>
</gene>